<protein>
    <submittedName>
        <fullName evidence="1">Protein finQ</fullName>
    </submittedName>
</protein>
<gene>
    <name evidence="1" type="ORF">DLP15_26470</name>
</gene>
<feature type="non-terminal residue" evidence="1">
    <location>
        <position position="1"/>
    </location>
</feature>
<dbReference type="InterPro" id="IPR058915">
    <property type="entry name" value="AcrVA2-like"/>
</dbReference>
<name>A0A5T4QHN1_SALER</name>
<dbReference type="Pfam" id="PF26125">
    <property type="entry name" value="AcrVA2-like"/>
    <property type="match status" value="1"/>
</dbReference>
<feature type="non-terminal residue" evidence="1">
    <location>
        <position position="170"/>
    </location>
</feature>
<dbReference type="EMBL" id="AAGAHK010000111">
    <property type="protein sequence ID" value="EBL8161572.1"/>
    <property type="molecule type" value="Genomic_DNA"/>
</dbReference>
<comment type="caution">
    <text evidence="1">The sequence shown here is derived from an EMBL/GenBank/DDBJ whole genome shotgun (WGS) entry which is preliminary data.</text>
</comment>
<organism evidence="1">
    <name type="scientific">Salmonella enterica</name>
    <name type="common">Salmonella choleraesuis</name>
    <dbReference type="NCBI Taxonomy" id="28901"/>
    <lineage>
        <taxon>Bacteria</taxon>
        <taxon>Pseudomonadati</taxon>
        <taxon>Pseudomonadota</taxon>
        <taxon>Gammaproteobacteria</taxon>
        <taxon>Enterobacterales</taxon>
        <taxon>Enterobacteriaceae</taxon>
        <taxon>Salmonella</taxon>
    </lineage>
</organism>
<accession>A0A5T4QHN1</accession>
<evidence type="ECO:0000313" key="1">
    <source>
        <dbReference type="EMBL" id="EBL8161572.1"/>
    </source>
</evidence>
<dbReference type="AlphaFoldDB" id="A0A5T4QHN1"/>
<reference evidence="1" key="1">
    <citation type="submission" date="2018-05" db="EMBL/GenBank/DDBJ databases">
        <authorList>
            <consortium name="PulseNet: The National Subtyping Network for Foodborne Disease Surveillance"/>
            <person name="Tarr C.L."/>
            <person name="Trees E."/>
            <person name="Katz L.S."/>
            <person name="Carleton-Romer H.A."/>
            <person name="Stroika S."/>
            <person name="Kucerova Z."/>
            <person name="Roache K.F."/>
            <person name="Sabol A.L."/>
            <person name="Besser J."/>
            <person name="Gerner-Smidt P."/>
        </authorList>
    </citation>
    <scope>NUCLEOTIDE SEQUENCE</scope>
    <source>
        <strain evidence="1">PNUSAS041145</strain>
    </source>
</reference>
<sequence length="170" mass="20113">EKDVDVVNNIIRIKDSREGLLDSRKMECIDGEVVVTVNEKLKDFRDREFNLLNAQISMVLYICSQINDIKEKNQFKRSEKHKKHVHTHHELPAQNIREWDVGIRMGQAIRQYRQAEPTGKERTTIGSKRPHIRRGHWHTYWTGSKKPELAHERKPRLIWLPPVPVNLEDV</sequence>
<proteinExistence type="predicted"/>